<dbReference type="NCBIfam" id="TIGR00004">
    <property type="entry name" value="Rid family detoxifying hydrolase"/>
    <property type="match status" value="1"/>
</dbReference>
<evidence type="ECO:0000256" key="1">
    <source>
        <dbReference type="ARBA" id="ARBA00010552"/>
    </source>
</evidence>
<dbReference type="InterPro" id="IPR006056">
    <property type="entry name" value="RidA"/>
</dbReference>
<dbReference type="FunFam" id="3.30.1330.40:FF:000001">
    <property type="entry name" value="L-PSP family endoribonuclease"/>
    <property type="match status" value="1"/>
</dbReference>
<sequence length="125" mass="13177">MASGQIVLTKDAPAAVGPYSQAIKTPTAIYCSGALPLTPDGILVNTSISAQTEQSCENLSAILKEAGSSMCNVVKCVVFLSDMGHFAKMNKVYAKYFPHNPARSCVAVKTLPKDADVEIECIALP</sequence>
<dbReference type="EMBL" id="JH717847">
    <property type="protein sequence ID" value="EWY84343.1"/>
    <property type="molecule type" value="Genomic_DNA"/>
</dbReference>
<dbReference type="InterPro" id="IPR019897">
    <property type="entry name" value="RidA_CS"/>
</dbReference>
<dbReference type="Proteomes" id="UP000030753">
    <property type="component" value="Unassembled WGS sequence"/>
</dbReference>
<dbReference type="CDD" id="cd00448">
    <property type="entry name" value="YjgF_YER057c_UK114_family"/>
    <property type="match status" value="1"/>
</dbReference>
<dbReference type="SUPFAM" id="SSF55298">
    <property type="entry name" value="YjgF-like"/>
    <property type="match status" value="1"/>
</dbReference>
<dbReference type="PROSITE" id="PS01094">
    <property type="entry name" value="UPF0076"/>
    <property type="match status" value="1"/>
</dbReference>
<dbReference type="HOGENOM" id="CLU_100715_7_3_1"/>
<dbReference type="AlphaFoldDB" id="W9HNY9"/>
<dbReference type="PANTHER" id="PTHR11803">
    <property type="entry name" value="2-IMINOBUTANOATE/2-IMINOPROPANOATE DEAMINASE RIDA"/>
    <property type="match status" value="1"/>
</dbReference>
<dbReference type="Pfam" id="PF01042">
    <property type="entry name" value="Ribonuc_L-PSP"/>
    <property type="match status" value="1"/>
</dbReference>
<name>W9HNY9_FUSOX</name>
<reference evidence="2 3" key="1">
    <citation type="submission" date="2011-06" db="EMBL/GenBank/DDBJ databases">
        <title>The Genome Sequence of Fusarium oxysporum FOSC 3-a.</title>
        <authorList>
            <consortium name="The Broad Institute Genome Sequencing Platform"/>
            <person name="Ma L.-J."/>
            <person name="Gale L.R."/>
            <person name="Schwartz D.C."/>
            <person name="Zhou S."/>
            <person name="Corby-Kistler H."/>
            <person name="Young S.K."/>
            <person name="Zeng Q."/>
            <person name="Gargeya S."/>
            <person name="Fitzgerald M."/>
            <person name="Haas B."/>
            <person name="Abouelleil A."/>
            <person name="Alvarado L."/>
            <person name="Arachchi H.M."/>
            <person name="Berlin A."/>
            <person name="Brown A."/>
            <person name="Chapman S.B."/>
            <person name="Chen Z."/>
            <person name="Dunbar C."/>
            <person name="Freedman E."/>
            <person name="Gearin G."/>
            <person name="Gellesch M."/>
            <person name="Goldberg J."/>
            <person name="Griggs A."/>
            <person name="Gujja S."/>
            <person name="Heiman D."/>
            <person name="Howarth C."/>
            <person name="Larson L."/>
            <person name="Lui A."/>
            <person name="MacDonald P.J.P."/>
            <person name="Mehta T."/>
            <person name="Montmayeur A."/>
            <person name="Murphy C."/>
            <person name="Neiman D."/>
            <person name="Pearson M."/>
            <person name="Priest M."/>
            <person name="Roberts A."/>
            <person name="Saif S."/>
            <person name="Shea T."/>
            <person name="Shenoy N."/>
            <person name="Sisk P."/>
            <person name="Stolte C."/>
            <person name="Sykes S."/>
            <person name="Wortman J."/>
            <person name="Nusbaum C."/>
            <person name="Birren B."/>
        </authorList>
    </citation>
    <scope>NUCLEOTIDE SEQUENCE [LARGE SCALE GENOMIC DNA]</scope>
    <source>
        <strain evidence="3">FOSC 3-a</strain>
    </source>
</reference>
<gene>
    <name evidence="2" type="ORF">FOYG_14095</name>
</gene>
<comment type="similarity">
    <text evidence="1">Belongs to the RutC family.</text>
</comment>
<dbReference type="GO" id="GO:0019239">
    <property type="term" value="F:deaminase activity"/>
    <property type="evidence" value="ECO:0007669"/>
    <property type="project" value="TreeGrafter"/>
</dbReference>
<dbReference type="InterPro" id="IPR006175">
    <property type="entry name" value="YjgF/YER057c/UK114"/>
</dbReference>
<organism evidence="2 3">
    <name type="scientific">Fusarium oxysporum NRRL 32931</name>
    <dbReference type="NCBI Taxonomy" id="660029"/>
    <lineage>
        <taxon>Eukaryota</taxon>
        <taxon>Fungi</taxon>
        <taxon>Dikarya</taxon>
        <taxon>Ascomycota</taxon>
        <taxon>Pezizomycotina</taxon>
        <taxon>Sordariomycetes</taxon>
        <taxon>Hypocreomycetidae</taxon>
        <taxon>Hypocreales</taxon>
        <taxon>Nectriaceae</taxon>
        <taxon>Fusarium</taxon>
        <taxon>Fusarium oxysporum species complex</taxon>
    </lineage>
</organism>
<dbReference type="Gene3D" id="3.30.1330.40">
    <property type="entry name" value="RutC-like"/>
    <property type="match status" value="1"/>
</dbReference>
<proteinExistence type="inferred from homology"/>
<dbReference type="OrthoDB" id="309640at2759"/>
<dbReference type="GO" id="GO:0005739">
    <property type="term" value="C:mitochondrion"/>
    <property type="evidence" value="ECO:0007669"/>
    <property type="project" value="TreeGrafter"/>
</dbReference>
<dbReference type="GO" id="GO:0005829">
    <property type="term" value="C:cytosol"/>
    <property type="evidence" value="ECO:0007669"/>
    <property type="project" value="TreeGrafter"/>
</dbReference>
<dbReference type="InterPro" id="IPR035959">
    <property type="entry name" value="RutC-like_sf"/>
</dbReference>
<dbReference type="PANTHER" id="PTHR11803:SF58">
    <property type="entry name" value="PROTEIN HMF1-RELATED"/>
    <property type="match status" value="1"/>
</dbReference>
<evidence type="ECO:0000313" key="2">
    <source>
        <dbReference type="EMBL" id="EWY84343.1"/>
    </source>
</evidence>
<evidence type="ECO:0000313" key="3">
    <source>
        <dbReference type="Proteomes" id="UP000030753"/>
    </source>
</evidence>
<accession>W9HNY9</accession>
<protein>
    <submittedName>
        <fullName evidence="2">Endoribonuclease L-PSP</fullName>
    </submittedName>
</protein>